<dbReference type="Pfam" id="PF07992">
    <property type="entry name" value="Pyr_redox_2"/>
    <property type="match status" value="1"/>
</dbReference>
<dbReference type="AlphaFoldDB" id="A0A6M9PQJ7"/>
<dbReference type="PRINTS" id="PR00411">
    <property type="entry name" value="PNDRDTASEI"/>
</dbReference>
<keyword evidence="3 8" id="KW-0274">FAD</keyword>
<evidence type="ECO:0000256" key="9">
    <source>
        <dbReference type="PIRSR" id="PIRSR000350-4"/>
    </source>
</evidence>
<feature type="domain" description="FAD/NAD(P)-binding" evidence="12">
    <location>
        <begin position="4"/>
        <end position="317"/>
    </location>
</feature>
<evidence type="ECO:0000313" key="14">
    <source>
        <dbReference type="Proteomes" id="UP000500806"/>
    </source>
</evidence>
<dbReference type="InterPro" id="IPR004099">
    <property type="entry name" value="Pyr_nucl-diS_OxRdtase_dimer"/>
</dbReference>
<evidence type="ECO:0000313" key="13">
    <source>
        <dbReference type="EMBL" id="QKM62152.1"/>
    </source>
</evidence>
<organism evidence="13 14">
    <name type="scientific">Polynucleobacter antarcticus</name>
    <dbReference type="NCBI Taxonomy" id="1743162"/>
    <lineage>
        <taxon>Bacteria</taxon>
        <taxon>Pseudomonadati</taxon>
        <taxon>Pseudomonadota</taxon>
        <taxon>Betaproteobacteria</taxon>
        <taxon>Burkholderiales</taxon>
        <taxon>Burkholderiaceae</taxon>
        <taxon>Polynucleobacter</taxon>
    </lineage>
</organism>
<dbReference type="SUPFAM" id="SSF51905">
    <property type="entry name" value="FAD/NAD(P)-binding domain"/>
    <property type="match status" value="1"/>
</dbReference>
<dbReference type="GO" id="GO:0004362">
    <property type="term" value="F:glutathione-disulfide reductase (NADPH) activity"/>
    <property type="evidence" value="ECO:0007669"/>
    <property type="project" value="TreeGrafter"/>
</dbReference>
<sequence length="454" mass="49844">MKNFDLIVIGGGSGGVRAARIAANHGASVALIEEYRLGGTCVIRGCVPKKLMVYASRFAHEFEDAKGYGWSIGETQFNWAQLKLKRDHEVARLEEVYRKNLLAAGVCIYQGHASFVDSKTILLSNNETLSGSHILIATGGTPVANDDYPNIEYTIDSNGFFDLDHLPKKVVIHGAGYIALEFACIFRLLGSTVDIIVRGDNILRGFDSDIQSQLKKELIQSGINFHFGKNIQSIARLNDQFLVTLDDDTKLDANCVLRAVGRIPNTQDLNLEKVGILLDSKGAITVNDYSQTNIEGIYAVGDVTNRVNLTPMAIREGHAFADTVFGKNPRLVNHSLVPTAVFTSPEVGVVGLTEEQALIQYPELDVYIAHFRPMKATLSGAQDKVLFKLLVDRATDKVLGFHSIGHDTGEMIQLLGIALQMKVTKKDLDATLAVHPTAAEEWVTFRTPTRQHNI</sequence>
<keyword evidence="6 10" id="KW-0676">Redox-active center</keyword>
<dbReference type="GO" id="GO:0005829">
    <property type="term" value="C:cytosol"/>
    <property type="evidence" value="ECO:0007669"/>
    <property type="project" value="TreeGrafter"/>
</dbReference>
<comment type="cofactor">
    <cofactor evidence="8">
        <name>FAD</name>
        <dbReference type="ChEBI" id="CHEBI:57692"/>
    </cofactor>
    <text evidence="8">Binds 1 FAD per subunit.</text>
</comment>
<evidence type="ECO:0000256" key="8">
    <source>
        <dbReference type="PIRSR" id="PIRSR000350-3"/>
    </source>
</evidence>
<dbReference type="PROSITE" id="PS00076">
    <property type="entry name" value="PYRIDINE_REDOX_1"/>
    <property type="match status" value="1"/>
</dbReference>
<dbReference type="PANTHER" id="PTHR42737">
    <property type="entry name" value="GLUTATHIONE REDUCTASE"/>
    <property type="match status" value="1"/>
</dbReference>
<evidence type="ECO:0000256" key="10">
    <source>
        <dbReference type="RuleBase" id="RU003691"/>
    </source>
</evidence>
<accession>A0A6M9PQJ7</accession>
<dbReference type="InterPro" id="IPR023753">
    <property type="entry name" value="FAD/NAD-binding_dom"/>
</dbReference>
<feature type="binding site" evidence="8">
    <location>
        <position position="302"/>
    </location>
    <ligand>
        <name>FAD</name>
        <dbReference type="ChEBI" id="CHEBI:57692"/>
    </ligand>
</feature>
<dbReference type="KEGG" id="pani:DCO16_03095"/>
<reference evidence="13 14" key="1">
    <citation type="submission" date="2018-04" db="EMBL/GenBank/DDBJ databases">
        <title>Polynucleobacter sp. LimPoW16 genome.</title>
        <authorList>
            <person name="Hahn M.W."/>
        </authorList>
    </citation>
    <scope>NUCLEOTIDE SEQUENCE [LARGE SCALE GENOMIC DNA]</scope>
    <source>
        <strain evidence="13 14">LimPoW16</strain>
    </source>
</reference>
<dbReference type="Pfam" id="PF02852">
    <property type="entry name" value="Pyr_redox_dim"/>
    <property type="match status" value="1"/>
</dbReference>
<dbReference type="Proteomes" id="UP000500806">
    <property type="component" value="Chromosome"/>
</dbReference>
<dbReference type="GO" id="GO:0050660">
    <property type="term" value="F:flavin adenine dinucleotide binding"/>
    <property type="evidence" value="ECO:0007669"/>
    <property type="project" value="InterPro"/>
</dbReference>
<keyword evidence="8" id="KW-0547">Nucleotide-binding</keyword>
<dbReference type="GO" id="GO:0006749">
    <property type="term" value="P:glutathione metabolic process"/>
    <property type="evidence" value="ECO:0007669"/>
    <property type="project" value="TreeGrafter"/>
</dbReference>
<evidence type="ECO:0000256" key="2">
    <source>
        <dbReference type="ARBA" id="ARBA00022630"/>
    </source>
</evidence>
<evidence type="ECO:0000256" key="5">
    <source>
        <dbReference type="ARBA" id="ARBA00023157"/>
    </source>
</evidence>
<feature type="active site" description="Proton acceptor" evidence="7">
    <location>
        <position position="435"/>
    </location>
</feature>
<dbReference type="InterPro" id="IPR001100">
    <property type="entry name" value="Pyr_nuc-diS_OxRdtase"/>
</dbReference>
<evidence type="ECO:0000256" key="4">
    <source>
        <dbReference type="ARBA" id="ARBA00023002"/>
    </source>
</evidence>
<keyword evidence="2 10" id="KW-0285">Flavoprotein</keyword>
<proteinExistence type="inferred from homology"/>
<dbReference type="GO" id="GO:0034599">
    <property type="term" value="P:cellular response to oxidative stress"/>
    <property type="evidence" value="ECO:0007669"/>
    <property type="project" value="TreeGrafter"/>
</dbReference>
<dbReference type="InterPro" id="IPR046952">
    <property type="entry name" value="GSHR/TRXR-like"/>
</dbReference>
<feature type="domain" description="Pyridine nucleotide-disulphide oxidoreductase dimerisation" evidence="11">
    <location>
        <begin position="337"/>
        <end position="444"/>
    </location>
</feature>
<dbReference type="Gene3D" id="3.50.50.60">
    <property type="entry name" value="FAD/NAD(P)-binding domain"/>
    <property type="match status" value="2"/>
</dbReference>
<keyword evidence="14" id="KW-1185">Reference proteome</keyword>
<keyword evidence="4 10" id="KW-0560">Oxidoreductase</keyword>
<dbReference type="EMBL" id="CP028941">
    <property type="protein sequence ID" value="QKM62152.1"/>
    <property type="molecule type" value="Genomic_DNA"/>
</dbReference>
<dbReference type="InterPro" id="IPR012999">
    <property type="entry name" value="Pyr_OxRdtase_I_AS"/>
</dbReference>
<evidence type="ECO:0000256" key="3">
    <source>
        <dbReference type="ARBA" id="ARBA00022827"/>
    </source>
</evidence>
<dbReference type="InterPro" id="IPR016156">
    <property type="entry name" value="FAD/NAD-linked_Rdtase_dimer_sf"/>
</dbReference>
<dbReference type="PIRSF" id="PIRSF000350">
    <property type="entry name" value="Mercury_reductase_MerA"/>
    <property type="match status" value="1"/>
</dbReference>
<dbReference type="Gene3D" id="3.30.390.30">
    <property type="match status" value="1"/>
</dbReference>
<keyword evidence="5" id="KW-1015">Disulfide bond</keyword>
<dbReference type="PANTHER" id="PTHR42737:SF2">
    <property type="entry name" value="GLUTATHIONE REDUCTASE"/>
    <property type="match status" value="1"/>
</dbReference>
<dbReference type="InterPro" id="IPR036188">
    <property type="entry name" value="FAD/NAD-bd_sf"/>
</dbReference>
<feature type="binding site" evidence="8">
    <location>
        <begin position="174"/>
        <end position="181"/>
    </location>
    <ligand>
        <name>NAD(+)</name>
        <dbReference type="ChEBI" id="CHEBI:57540"/>
    </ligand>
</feature>
<gene>
    <name evidence="13" type="ORF">DCO16_03095</name>
</gene>
<dbReference type="GO" id="GO:0045454">
    <property type="term" value="P:cell redox homeostasis"/>
    <property type="evidence" value="ECO:0007669"/>
    <property type="project" value="InterPro"/>
</dbReference>
<dbReference type="NCBIfam" id="NF004776">
    <property type="entry name" value="PRK06116.1"/>
    <property type="match status" value="1"/>
</dbReference>
<keyword evidence="8" id="KW-0520">NAD</keyword>
<dbReference type="PRINTS" id="PR00368">
    <property type="entry name" value="FADPNR"/>
</dbReference>
<evidence type="ECO:0000259" key="11">
    <source>
        <dbReference type="Pfam" id="PF02852"/>
    </source>
</evidence>
<dbReference type="SUPFAM" id="SSF55424">
    <property type="entry name" value="FAD/NAD-linked reductases, dimerisation (C-terminal) domain"/>
    <property type="match status" value="1"/>
</dbReference>
<comment type="similarity">
    <text evidence="1 10">Belongs to the class-I pyridine nucleotide-disulfide oxidoreductase family.</text>
</comment>
<dbReference type="RefSeq" id="WP_173942301.1">
    <property type="nucleotide sequence ID" value="NZ_CBCSCD010000003.1"/>
</dbReference>
<evidence type="ECO:0000259" key="12">
    <source>
        <dbReference type="Pfam" id="PF07992"/>
    </source>
</evidence>
<evidence type="ECO:0000256" key="7">
    <source>
        <dbReference type="PIRSR" id="PIRSR000350-2"/>
    </source>
</evidence>
<evidence type="ECO:0000256" key="6">
    <source>
        <dbReference type="ARBA" id="ARBA00023284"/>
    </source>
</evidence>
<evidence type="ECO:0000256" key="1">
    <source>
        <dbReference type="ARBA" id="ARBA00007532"/>
    </source>
</evidence>
<feature type="binding site" evidence="8">
    <location>
        <position position="50"/>
    </location>
    <ligand>
        <name>FAD</name>
        <dbReference type="ChEBI" id="CHEBI:57692"/>
    </ligand>
</feature>
<protein>
    <submittedName>
        <fullName evidence="13">Glutathione-disulfide reductase</fullName>
    </submittedName>
</protein>
<feature type="binding site" evidence="8">
    <location>
        <position position="261"/>
    </location>
    <ligand>
        <name>NAD(+)</name>
        <dbReference type="ChEBI" id="CHEBI:57540"/>
    </ligand>
</feature>
<feature type="disulfide bond" description="Redox-active" evidence="9">
    <location>
        <begin position="41"/>
        <end position="46"/>
    </location>
</feature>
<name>A0A6M9PQJ7_9BURK</name>